<dbReference type="GO" id="GO:0015093">
    <property type="term" value="F:ferrous iron transmembrane transporter activity"/>
    <property type="evidence" value="ECO:0007669"/>
    <property type="project" value="UniProtKB-UniRule"/>
</dbReference>
<dbReference type="NCBIfam" id="TIGR00437">
    <property type="entry name" value="feoB"/>
    <property type="match status" value="1"/>
</dbReference>
<dbReference type="Gene3D" id="3.40.50.300">
    <property type="entry name" value="P-loop containing nucleotide triphosphate hydrolases"/>
    <property type="match status" value="1"/>
</dbReference>
<dbReference type="FunFam" id="3.40.50.300:FF:000426">
    <property type="entry name" value="Ferrous iron transport protein B"/>
    <property type="match status" value="1"/>
</dbReference>
<comment type="caution">
    <text evidence="19">The sequence shown here is derived from an EMBL/GenBank/DDBJ whole genome shotgun (WGS) entry which is preliminary data.</text>
</comment>
<sequence length="679" mass="74753">MGNNINIALAGNPNSGKTTLFNALTGSRQYVGNWPGVTVEKKEGKTRYNDEEIVVVDLPGTYSLSPYSLEEVIARNYIVEENPNVVVNVVDATNIERNLYLSIQLIELGTPVVIALNMMDMVEKMGINIEVKKLSKMLGVPVVPIVASKKKGIEELLDVVVRLSKGEIEYNPCVVDYGKDLEEKISETIESLKLNPLAKKYNLRWLAIKVIEGDEKVLKTLNIDDEEESFEDDEISLLDDYESIIADKKYQFITEIVSKAVNKPKDEKLTTSDKIDKVLTNKWLGIPIFAGLMYIVFFMTFNIGNIFLDIIDVFFSETVSGWASNALEAVGAAEWLKSLIVDGIIGGVGGVLTFLPNIIILFIFISILEDSGYMARVAFIMDRAMRKIGLNGKAFIPMLMGFGCNVPAIMGTRTLDNEKERIAAILINPFMSCGARLPVYILFASVFFAGHEDTVVFSLYVLGILVAIIVGLIFKKTLFKGEGAPFVMELPPYRIPTLKGIFIHVWERVKGYLVKAGTIIFAASIILWFLLGYNFSGPADITESIGASIGKAIAPIFTPLGFGNWRAALSLVSGLLAKEVVISNMAIIYGLGETVAEAALEGDITGFASTLSNTFNQLTAYAFMVFVLLYTPCVATIGVIKRETNSWKWTLFSTAYQFVVAWVMAMLVFQVGSLLGLGL</sequence>
<evidence type="ECO:0000256" key="1">
    <source>
        <dbReference type="ARBA" id="ARBA00003926"/>
    </source>
</evidence>
<feature type="transmembrane region" description="Helical" evidence="17">
    <location>
        <begin position="512"/>
        <end position="531"/>
    </location>
</feature>
<evidence type="ECO:0000256" key="10">
    <source>
        <dbReference type="ARBA" id="ARBA00023004"/>
    </source>
</evidence>
<feature type="binding site" evidence="16">
    <location>
        <position position="22"/>
    </location>
    <ligand>
        <name>Mg(2+)</name>
        <dbReference type="ChEBI" id="CHEBI:18420"/>
        <label>1</label>
    </ligand>
</feature>
<feature type="binding site" evidence="15">
    <location>
        <begin position="11"/>
        <end position="18"/>
    </location>
    <ligand>
        <name>GTP</name>
        <dbReference type="ChEBI" id="CHEBI:37565"/>
        <label>1</label>
    </ligand>
</feature>
<dbReference type="GO" id="GO:0005886">
    <property type="term" value="C:plasma membrane"/>
    <property type="evidence" value="ECO:0007669"/>
    <property type="project" value="UniProtKB-SubCell"/>
</dbReference>
<evidence type="ECO:0000313" key="19">
    <source>
        <dbReference type="EMBL" id="KGG80914.1"/>
    </source>
</evidence>
<feature type="binding site" evidence="15">
    <location>
        <begin position="117"/>
        <end position="120"/>
    </location>
    <ligand>
        <name>GTP</name>
        <dbReference type="ChEBI" id="CHEBI:37565"/>
        <label>1</label>
    </ligand>
</feature>
<reference evidence="19 20" key="1">
    <citation type="submission" date="2013-12" db="EMBL/GenBank/DDBJ databases">
        <title>Draft genome sequence of Caloranaerobacter sp. H53214.</title>
        <authorList>
            <person name="Jiang L.J."/>
            <person name="Shao Z.Z."/>
            <person name="Long M.N."/>
        </authorList>
    </citation>
    <scope>NUCLEOTIDE SEQUENCE [LARGE SCALE GENOMIC DNA]</scope>
    <source>
        <strain evidence="19 20">H53214</strain>
    </source>
</reference>
<dbReference type="Proteomes" id="UP000029622">
    <property type="component" value="Unassembled WGS sequence"/>
</dbReference>
<feature type="binding site" evidence="16">
    <location>
        <position position="23"/>
    </location>
    <ligand>
        <name>Mg(2+)</name>
        <dbReference type="ChEBI" id="CHEBI:18420"/>
        <label>2</label>
    </ligand>
</feature>
<gene>
    <name evidence="19" type="ORF">Y919_03540</name>
</gene>
<dbReference type="InterPro" id="IPR003373">
    <property type="entry name" value="Fe2_transport_prot-B"/>
</dbReference>
<dbReference type="RefSeq" id="WP_035162465.1">
    <property type="nucleotide sequence ID" value="NZ_AZTB01000011.1"/>
</dbReference>
<dbReference type="Pfam" id="PF07664">
    <property type="entry name" value="FeoB_C"/>
    <property type="match status" value="1"/>
</dbReference>
<evidence type="ECO:0000256" key="4">
    <source>
        <dbReference type="ARBA" id="ARBA00022475"/>
    </source>
</evidence>
<name>A0A096CWG1_9FIRM</name>
<keyword evidence="16" id="KW-0479">Metal-binding</keyword>
<dbReference type="Pfam" id="PF17910">
    <property type="entry name" value="FeoB_Cyto"/>
    <property type="match status" value="1"/>
</dbReference>
<keyword evidence="6" id="KW-0997">Cell inner membrane</keyword>
<keyword evidence="4" id="KW-1003">Cell membrane</keyword>
<dbReference type="GO" id="GO:0046872">
    <property type="term" value="F:metal ion binding"/>
    <property type="evidence" value="ECO:0007669"/>
    <property type="project" value="UniProtKB-KW"/>
</dbReference>
<dbReference type="PROSITE" id="PS51711">
    <property type="entry name" value="G_FEOB"/>
    <property type="match status" value="1"/>
</dbReference>
<evidence type="ECO:0000256" key="16">
    <source>
        <dbReference type="PIRSR" id="PIRSR603373-2"/>
    </source>
</evidence>
<feature type="transmembrane region" description="Helical" evidence="17">
    <location>
        <begin position="618"/>
        <end position="640"/>
    </location>
</feature>
<evidence type="ECO:0000256" key="14">
    <source>
        <dbReference type="NCBIfam" id="TIGR00437"/>
    </source>
</evidence>
<comment type="function">
    <text evidence="1 17">Probable transporter of a GTP-driven Fe(2+) uptake system.</text>
</comment>
<dbReference type="CDD" id="cd01879">
    <property type="entry name" value="FeoB"/>
    <property type="match status" value="1"/>
</dbReference>
<dbReference type="Pfam" id="PF07670">
    <property type="entry name" value="Gate"/>
    <property type="match status" value="2"/>
</dbReference>
<evidence type="ECO:0000256" key="2">
    <source>
        <dbReference type="ARBA" id="ARBA00004429"/>
    </source>
</evidence>
<dbReference type="Pfam" id="PF02421">
    <property type="entry name" value="FeoB_N"/>
    <property type="match status" value="1"/>
</dbReference>
<feature type="transmembrane region" description="Helical" evidence="17">
    <location>
        <begin position="344"/>
        <end position="368"/>
    </location>
</feature>
<evidence type="ECO:0000256" key="6">
    <source>
        <dbReference type="ARBA" id="ARBA00022519"/>
    </source>
</evidence>
<evidence type="ECO:0000256" key="3">
    <source>
        <dbReference type="ARBA" id="ARBA00022448"/>
    </source>
</evidence>
<feature type="transmembrane region" description="Helical" evidence="17">
    <location>
        <begin position="455"/>
        <end position="474"/>
    </location>
</feature>
<dbReference type="InterPro" id="IPR050860">
    <property type="entry name" value="FeoB_GTPase"/>
</dbReference>
<keyword evidence="10 17" id="KW-0408">Iron</keyword>
<dbReference type="Gene3D" id="1.10.287.1770">
    <property type="match status" value="1"/>
</dbReference>
<feature type="binding site" evidence="15">
    <location>
        <begin position="57"/>
        <end position="60"/>
    </location>
    <ligand>
        <name>GTP</name>
        <dbReference type="ChEBI" id="CHEBI:37565"/>
        <label>1</label>
    </ligand>
</feature>
<dbReference type="PANTHER" id="PTHR43185">
    <property type="entry name" value="FERROUS IRON TRANSPORT PROTEIN B"/>
    <property type="match status" value="1"/>
</dbReference>
<evidence type="ECO:0000256" key="17">
    <source>
        <dbReference type="RuleBase" id="RU362098"/>
    </source>
</evidence>
<dbReference type="PANTHER" id="PTHR43185:SF1">
    <property type="entry name" value="FE(2+) TRANSPORTER FEOB"/>
    <property type="match status" value="1"/>
</dbReference>
<dbReference type="NCBIfam" id="TIGR00231">
    <property type="entry name" value="small_GTP"/>
    <property type="match status" value="1"/>
</dbReference>
<protein>
    <recommendedName>
        <fullName evidence="14 17">Ferrous iron transport protein B</fullName>
    </recommendedName>
</protein>
<feature type="binding site" evidence="16">
    <location>
        <position position="25"/>
    </location>
    <ligand>
        <name>Mg(2+)</name>
        <dbReference type="ChEBI" id="CHEBI:18420"/>
        <label>2</label>
    </ligand>
</feature>
<accession>A0A096CWG1</accession>
<feature type="transmembrane region" description="Helical" evidence="17">
    <location>
        <begin position="652"/>
        <end position="677"/>
    </location>
</feature>
<evidence type="ECO:0000313" key="20">
    <source>
        <dbReference type="Proteomes" id="UP000029622"/>
    </source>
</evidence>
<dbReference type="InterPro" id="IPR030389">
    <property type="entry name" value="G_FEOB_dom"/>
</dbReference>
<evidence type="ECO:0000256" key="12">
    <source>
        <dbReference type="ARBA" id="ARBA00023134"/>
    </source>
</evidence>
<keyword evidence="13 17" id="KW-0472">Membrane</keyword>
<feature type="transmembrane region" description="Helical" evidence="17">
    <location>
        <begin position="388"/>
        <end position="410"/>
    </location>
</feature>
<feature type="domain" description="FeoB-type G" evidence="18">
    <location>
        <begin position="4"/>
        <end position="166"/>
    </location>
</feature>
<evidence type="ECO:0000256" key="13">
    <source>
        <dbReference type="ARBA" id="ARBA00023136"/>
    </source>
</evidence>
<evidence type="ECO:0000256" key="15">
    <source>
        <dbReference type="PIRSR" id="PIRSR603373-1"/>
    </source>
</evidence>
<dbReference type="InterPro" id="IPR011640">
    <property type="entry name" value="Fe2_transport_prot_B_C"/>
</dbReference>
<dbReference type="InterPro" id="IPR011642">
    <property type="entry name" value="Gate_dom"/>
</dbReference>
<evidence type="ECO:0000256" key="7">
    <source>
        <dbReference type="ARBA" id="ARBA00022692"/>
    </source>
</evidence>
<evidence type="ECO:0000256" key="11">
    <source>
        <dbReference type="ARBA" id="ARBA00023065"/>
    </source>
</evidence>
<keyword evidence="3 17" id="KW-0813">Transport</keyword>
<feature type="transmembrane region" description="Helical" evidence="17">
    <location>
        <begin position="283"/>
        <end position="308"/>
    </location>
</feature>
<feature type="binding site" evidence="16">
    <location>
        <position position="26"/>
    </location>
    <ligand>
        <name>Mg(2+)</name>
        <dbReference type="ChEBI" id="CHEBI:18420"/>
        <label>2</label>
    </ligand>
</feature>
<organism evidence="19 20">
    <name type="scientific">Caloranaerobacter azorensis H53214</name>
    <dbReference type="NCBI Taxonomy" id="1156417"/>
    <lineage>
        <taxon>Bacteria</taxon>
        <taxon>Bacillati</taxon>
        <taxon>Bacillota</taxon>
        <taxon>Tissierellia</taxon>
        <taxon>Tissierellales</taxon>
        <taxon>Thermohalobacteraceae</taxon>
        <taxon>Caloranaerobacter</taxon>
    </lineage>
</organism>
<dbReference type="GO" id="GO:0005525">
    <property type="term" value="F:GTP binding"/>
    <property type="evidence" value="ECO:0007669"/>
    <property type="project" value="UniProtKB-KW"/>
</dbReference>
<feature type="binding site" evidence="15">
    <location>
        <begin position="36"/>
        <end position="40"/>
    </location>
    <ligand>
        <name>GTP</name>
        <dbReference type="ChEBI" id="CHEBI:37565"/>
        <label>1</label>
    </ligand>
</feature>
<comment type="similarity">
    <text evidence="17">Belongs to the TRAFAC class TrmE-Era-EngA-EngB-Septin-like GTPase superfamily. FeoB GTPase (TC 9.A.8) family.</text>
</comment>
<dbReference type="InterPro" id="IPR041069">
    <property type="entry name" value="FeoB_Cyto"/>
</dbReference>
<proteinExistence type="inferred from homology"/>
<feature type="transmembrane region" description="Helical" evidence="17">
    <location>
        <begin position="422"/>
        <end position="449"/>
    </location>
</feature>
<dbReference type="EMBL" id="AZTB01000011">
    <property type="protein sequence ID" value="KGG80914.1"/>
    <property type="molecule type" value="Genomic_DNA"/>
</dbReference>
<keyword evidence="9 17" id="KW-1133">Transmembrane helix</keyword>
<dbReference type="InterPro" id="IPR005225">
    <property type="entry name" value="Small_GTP-bd"/>
</dbReference>
<keyword evidence="7 17" id="KW-0812">Transmembrane</keyword>
<evidence type="ECO:0000256" key="8">
    <source>
        <dbReference type="ARBA" id="ARBA00022741"/>
    </source>
</evidence>
<dbReference type="InterPro" id="IPR027417">
    <property type="entry name" value="P-loop_NTPase"/>
</dbReference>
<dbReference type="STRING" id="1156417.Y919_03540"/>
<keyword evidence="8 15" id="KW-0547">Nucleotide-binding</keyword>
<evidence type="ECO:0000256" key="5">
    <source>
        <dbReference type="ARBA" id="ARBA00022496"/>
    </source>
</evidence>
<dbReference type="SUPFAM" id="SSF52540">
    <property type="entry name" value="P-loop containing nucleoside triphosphate hydrolases"/>
    <property type="match status" value="1"/>
</dbReference>
<keyword evidence="5 17" id="KW-0410">Iron transport</keyword>
<evidence type="ECO:0000259" key="18">
    <source>
        <dbReference type="PROSITE" id="PS51711"/>
    </source>
</evidence>
<keyword evidence="16" id="KW-0460">Magnesium</keyword>
<comment type="subcellular location">
    <subcellularLocation>
        <location evidence="2">Cell inner membrane</location>
        <topology evidence="2">Multi-pass membrane protein</topology>
    </subcellularLocation>
    <subcellularLocation>
        <location evidence="17">Cell membrane</location>
        <topology evidence="17">Multi-pass membrane protein</topology>
    </subcellularLocation>
</comment>
<keyword evidence="12 15" id="KW-0342">GTP-binding</keyword>
<dbReference type="AlphaFoldDB" id="A0A096CWG1"/>
<evidence type="ECO:0000256" key="9">
    <source>
        <dbReference type="ARBA" id="ARBA00022989"/>
    </source>
</evidence>
<keyword evidence="11" id="KW-0406">Ion transport</keyword>